<accession>A0ABV9DCH7</accession>
<feature type="transmembrane region" description="Helical" evidence="2">
    <location>
        <begin position="125"/>
        <end position="147"/>
    </location>
</feature>
<comment type="caution">
    <text evidence="3">The sequence shown here is derived from an EMBL/GenBank/DDBJ whole genome shotgun (WGS) entry which is preliminary data.</text>
</comment>
<reference evidence="4" key="1">
    <citation type="journal article" date="2019" name="Int. J. Syst. Evol. Microbiol.">
        <title>The Global Catalogue of Microorganisms (GCM) 10K type strain sequencing project: providing services to taxonomists for standard genome sequencing and annotation.</title>
        <authorList>
            <consortium name="The Broad Institute Genomics Platform"/>
            <consortium name="The Broad Institute Genome Sequencing Center for Infectious Disease"/>
            <person name="Wu L."/>
            <person name="Ma J."/>
        </authorList>
    </citation>
    <scope>NUCLEOTIDE SEQUENCE [LARGE SCALE GENOMIC DNA]</scope>
    <source>
        <strain evidence="4">JCM 3369</strain>
    </source>
</reference>
<proteinExistence type="predicted"/>
<evidence type="ECO:0000313" key="3">
    <source>
        <dbReference type="EMBL" id="MFC4555848.1"/>
    </source>
</evidence>
<gene>
    <name evidence="3" type="ORF">ACFO3F_11370</name>
</gene>
<dbReference type="Pfam" id="PF11241">
    <property type="entry name" value="DUF3043"/>
    <property type="match status" value="1"/>
</dbReference>
<dbReference type="InterPro" id="IPR021403">
    <property type="entry name" value="DUF3043"/>
</dbReference>
<organism evidence="3 4">
    <name type="scientific">Georgenia faecalis</name>
    <dbReference type="NCBI Taxonomy" id="2483799"/>
    <lineage>
        <taxon>Bacteria</taxon>
        <taxon>Bacillati</taxon>
        <taxon>Actinomycetota</taxon>
        <taxon>Actinomycetes</taxon>
        <taxon>Micrococcales</taxon>
        <taxon>Bogoriellaceae</taxon>
        <taxon>Georgenia</taxon>
    </lineage>
</organism>
<keyword evidence="4" id="KW-1185">Reference proteome</keyword>
<keyword evidence="2" id="KW-0472">Membrane</keyword>
<dbReference type="RefSeq" id="WP_122824248.1">
    <property type="nucleotide sequence ID" value="NZ_CP033325.1"/>
</dbReference>
<dbReference type="Proteomes" id="UP001595955">
    <property type="component" value="Unassembled WGS sequence"/>
</dbReference>
<name>A0ABV9DCH7_9MICO</name>
<sequence length="193" mass="22128">MERRKNDAPATPEPEGESRPGAKGGPTPKRREAQAQNKRPLVASDRKAARRADRERRNELYARQQQAMATGDERYLPQRDKGPVRRWVRNYIDSRRSPSEFFLPMAMVAIVLLLFASQLPEVAVVGLVVMYAGFFIALAFAIGYTVAAMRKVKRRFDEDQIPRFTAMYAFTRVFQPRFLRAPKPQVKRGESVE</sequence>
<feature type="region of interest" description="Disordered" evidence="1">
    <location>
        <begin position="1"/>
        <end position="78"/>
    </location>
</feature>
<evidence type="ECO:0000313" key="4">
    <source>
        <dbReference type="Proteomes" id="UP001595955"/>
    </source>
</evidence>
<protein>
    <submittedName>
        <fullName evidence="3">DUF3043 domain-containing protein</fullName>
    </submittedName>
</protein>
<evidence type="ECO:0000256" key="2">
    <source>
        <dbReference type="SAM" id="Phobius"/>
    </source>
</evidence>
<feature type="compositionally biased region" description="Basic and acidic residues" evidence="1">
    <location>
        <begin position="44"/>
        <end position="60"/>
    </location>
</feature>
<keyword evidence="2" id="KW-0812">Transmembrane</keyword>
<feature type="transmembrane region" description="Helical" evidence="2">
    <location>
        <begin position="101"/>
        <end position="119"/>
    </location>
</feature>
<evidence type="ECO:0000256" key="1">
    <source>
        <dbReference type="SAM" id="MobiDB-lite"/>
    </source>
</evidence>
<keyword evidence="2" id="KW-1133">Transmembrane helix</keyword>
<dbReference type="EMBL" id="JBHSGF010000007">
    <property type="protein sequence ID" value="MFC4555848.1"/>
    <property type="molecule type" value="Genomic_DNA"/>
</dbReference>